<dbReference type="GO" id="GO:0009244">
    <property type="term" value="P:lipopolysaccharide core region biosynthetic process"/>
    <property type="evidence" value="ECO:0007669"/>
    <property type="project" value="TreeGrafter"/>
</dbReference>
<organism evidence="3 4">
    <name type="scientific">Pseudoalteromonas gelatinilytica</name>
    <dbReference type="NCBI Taxonomy" id="1703256"/>
    <lineage>
        <taxon>Bacteria</taxon>
        <taxon>Pseudomonadati</taxon>
        <taxon>Pseudomonadota</taxon>
        <taxon>Gammaproteobacteria</taxon>
        <taxon>Alteromonadales</taxon>
        <taxon>Pseudoalteromonadaceae</taxon>
        <taxon>Pseudoalteromonas</taxon>
    </lineage>
</organism>
<dbReference type="AlphaFoldDB" id="A0A3A3EUR9"/>
<gene>
    <name evidence="3" type="ORF">D4741_07130</name>
</gene>
<reference evidence="3 4" key="1">
    <citation type="submission" date="2018-09" db="EMBL/GenBank/DDBJ databases">
        <title>Identification of marine bacteria producing industrial enzymes.</title>
        <authorList>
            <person name="Cheng T.H."/>
            <person name="Saidin J."/>
            <person name="Muhd D.D."/>
            <person name="Isa M.N.M."/>
            <person name="Bakar M.F.A."/>
            <person name="Ismail N."/>
        </authorList>
    </citation>
    <scope>NUCLEOTIDE SEQUENCE [LARGE SCALE GENOMIC DNA]</scope>
    <source>
        <strain evidence="3 4">MNAD 1.6</strain>
    </source>
</reference>
<evidence type="ECO:0000313" key="3">
    <source>
        <dbReference type="EMBL" id="RJF37831.1"/>
    </source>
</evidence>
<dbReference type="SUPFAM" id="SSF53756">
    <property type="entry name" value="UDP-Glycosyltransferase/glycogen phosphorylase"/>
    <property type="match status" value="1"/>
</dbReference>
<evidence type="ECO:0000256" key="1">
    <source>
        <dbReference type="ARBA" id="ARBA00022676"/>
    </source>
</evidence>
<proteinExistence type="predicted"/>
<dbReference type="InterPro" id="IPR002201">
    <property type="entry name" value="Glyco_trans_9"/>
</dbReference>
<dbReference type="Pfam" id="PF01075">
    <property type="entry name" value="Glyco_transf_9"/>
    <property type="match status" value="1"/>
</dbReference>
<accession>A0A3A3EUR9</accession>
<protein>
    <submittedName>
        <fullName evidence="3">Glycosyltransferase family 9 protein</fullName>
    </submittedName>
</protein>
<comment type="caution">
    <text evidence="3">The sequence shown here is derived from an EMBL/GenBank/DDBJ whole genome shotgun (WGS) entry which is preliminary data.</text>
</comment>
<dbReference type="Gene3D" id="3.40.50.2000">
    <property type="entry name" value="Glycogen Phosphorylase B"/>
    <property type="match status" value="2"/>
</dbReference>
<dbReference type="CDD" id="cd03789">
    <property type="entry name" value="GT9_LPS_heptosyltransferase"/>
    <property type="match status" value="1"/>
</dbReference>
<dbReference type="Proteomes" id="UP000265938">
    <property type="component" value="Unassembled WGS sequence"/>
</dbReference>
<dbReference type="GO" id="GO:0008713">
    <property type="term" value="F:ADP-heptose-lipopolysaccharide heptosyltransferase activity"/>
    <property type="evidence" value="ECO:0007669"/>
    <property type="project" value="TreeGrafter"/>
</dbReference>
<dbReference type="PANTHER" id="PTHR30160">
    <property type="entry name" value="TETRAACYLDISACCHARIDE 4'-KINASE-RELATED"/>
    <property type="match status" value="1"/>
</dbReference>
<evidence type="ECO:0000256" key="2">
    <source>
        <dbReference type="ARBA" id="ARBA00022679"/>
    </source>
</evidence>
<dbReference type="GO" id="GO:0005829">
    <property type="term" value="C:cytosol"/>
    <property type="evidence" value="ECO:0007669"/>
    <property type="project" value="TreeGrafter"/>
</dbReference>
<sequence>MAIYIFNLINMQKSPTINNNKVTGNILVVLPKFIGDAINCTPVIKMLKDLYPHNKLLLLARPNLVDIFQRDTSITVIEDERFNKTQPISLFSQAKKIKNENVEIAIILRNSLSEALLCFLAKVKYRIGYAQNGRSPFLSHKLKLNKNHHYLYRYCRLIAQTHELTLKEMPHTSLHFQNSLFIEKASNSINVGLYFGGKNKKNRHYPNDLAAAAIEKIAANTTNIHFILIGDPSEKKDSELLIEELNNPKIKISNLVGETSIVEMLDVIGSLNLLVTIDSGPMHIAAAAGIPFVAIVGLGTSPWSTVAPKQKNYIPLVANGYQLDEKDIIRDITPDDISSAVSKLI</sequence>
<dbReference type="InterPro" id="IPR051199">
    <property type="entry name" value="LPS_LOS_Heptosyltrfase"/>
</dbReference>
<keyword evidence="1" id="KW-0328">Glycosyltransferase</keyword>
<keyword evidence="2 3" id="KW-0808">Transferase</keyword>
<evidence type="ECO:0000313" key="4">
    <source>
        <dbReference type="Proteomes" id="UP000265938"/>
    </source>
</evidence>
<dbReference type="PANTHER" id="PTHR30160:SF7">
    <property type="entry name" value="ADP-HEPTOSE--LPS HEPTOSYLTRANSFERASE 2"/>
    <property type="match status" value="1"/>
</dbReference>
<dbReference type="EMBL" id="QYSE01000001">
    <property type="protein sequence ID" value="RJF37831.1"/>
    <property type="molecule type" value="Genomic_DNA"/>
</dbReference>
<name>A0A3A3EUR9_9GAMM</name>